<evidence type="ECO:0000256" key="2">
    <source>
        <dbReference type="ARBA" id="ARBA00022741"/>
    </source>
</evidence>
<dbReference type="Pfam" id="PF13307">
    <property type="entry name" value="Helicase_C_2"/>
    <property type="match status" value="1"/>
</dbReference>
<dbReference type="EC" id="5.6.2.3" evidence="6"/>
<dbReference type="Gene3D" id="3.40.50.300">
    <property type="entry name" value="P-loop containing nucleotide triphosphate hydrolases"/>
    <property type="match status" value="2"/>
</dbReference>
<keyword evidence="6" id="KW-0479">Metal-binding</keyword>
<dbReference type="GO" id="GO:0043139">
    <property type="term" value="F:5'-3' DNA helicase activity"/>
    <property type="evidence" value="ECO:0007669"/>
    <property type="project" value="UniProtKB-UniRule"/>
</dbReference>
<sequence>MLDPVLKKAIQSAYSQFLSNRGLKARGAQKLMIAEIARTLASIGQGEQGERLGEQHVSVVEAGTGTGKTIAYLLATLPIARARKKRVVLSTATVSLQEQLVNKDLPEVTGHAGLDVRFQLAKGRGRYLCVNKIEQHLERQGELGQMALYEDEIAQLLDDRTLSLYKELADRFASGSWDGDRDNLPDALEEGVWRPLTSDHMQCSNRRCLNFSACPFYRARDELDKVELVVANHDLVLADLALGGGAILPDPKDTIYVFDEGHHISDKATGHFAFSMRLGGSQKLCQNLPKRLHALLEESGGAVALLDPTERLANPLRDMGEILDQLEPPVRALLEGDERSQRVRFSQGRVPESLSILCRDLTHASERVQQHLEQLVSVLREAMEGDIAEIDRSLAERWYPQLGVFWGRVQQISWLSRSYATPDPEGRTPTARWLSRIDGDNHTDVELRSAPVSAADTLRDHLWDVCFGAVVTSATLTALGRFDRLLNQLGLPDDTACIRLESPFDHYSMGTLEVPSMRTDPGDQQAHTEEISEYLASRLGSLQAVLVLFSSWRQMLATLERQPESIKNKILAQGDHSRQEILRIHRERIDSGEASIIFGLASFAEGVDLPGGYLTDVIITKLPFGVPDDPVDATMAEWIEQQGGNAFSDWAVPAASMRLTQAVGRLLRTEQDRGRVVLLDRRVVTRRYGRLLLDSLPPFRRQIDN</sequence>
<dbReference type="GO" id="GO:0051539">
    <property type="term" value="F:4 iron, 4 sulfur cluster binding"/>
    <property type="evidence" value="ECO:0007669"/>
    <property type="project" value="UniProtKB-UniRule"/>
</dbReference>
<evidence type="ECO:0000313" key="9">
    <source>
        <dbReference type="Proteomes" id="UP000028252"/>
    </source>
</evidence>
<evidence type="ECO:0000313" key="8">
    <source>
        <dbReference type="EMBL" id="KEA62812.1"/>
    </source>
</evidence>
<dbReference type="InterPro" id="IPR006555">
    <property type="entry name" value="ATP-dep_Helicase_C"/>
</dbReference>
<dbReference type="SUPFAM" id="SSF52540">
    <property type="entry name" value="P-loop containing nucleoside triphosphate hydrolases"/>
    <property type="match status" value="2"/>
</dbReference>
<dbReference type="PROSITE" id="PS51193">
    <property type="entry name" value="HELICASE_ATP_BIND_2"/>
    <property type="match status" value="1"/>
</dbReference>
<feature type="binding site" evidence="6">
    <location>
        <position position="203"/>
    </location>
    <ligand>
        <name>[4Fe-4S] cluster</name>
        <dbReference type="ChEBI" id="CHEBI:49883"/>
    </ligand>
</feature>
<comment type="caution">
    <text evidence="8">The sequence shown here is derived from an EMBL/GenBank/DDBJ whole genome shotgun (WGS) entry which is preliminary data.</text>
</comment>
<name>A0A081FWA7_9GAMM</name>
<reference evidence="8 9" key="1">
    <citation type="submission" date="2014-04" db="EMBL/GenBank/DDBJ databases">
        <title>Marinobacterium kochiensis sp. nov., isolated from sediment sample collected from Kochi backwaters in Kerala, India.</title>
        <authorList>
            <person name="Singh A."/>
            <person name="Pinnaka A.K."/>
        </authorList>
    </citation>
    <scope>NUCLEOTIDE SEQUENCE [LARGE SCALE GENOMIC DNA]</scope>
    <source>
        <strain evidence="8 9">AK27</strain>
    </source>
</reference>
<evidence type="ECO:0000256" key="4">
    <source>
        <dbReference type="ARBA" id="ARBA00022840"/>
    </source>
</evidence>
<dbReference type="HAMAP" id="MF_02205">
    <property type="entry name" value="DinG_proteobact"/>
    <property type="match status" value="1"/>
</dbReference>
<evidence type="ECO:0000256" key="5">
    <source>
        <dbReference type="ARBA" id="ARBA00023125"/>
    </source>
</evidence>
<dbReference type="NCBIfam" id="NF008729">
    <property type="entry name" value="PRK11747.1"/>
    <property type="match status" value="1"/>
</dbReference>
<dbReference type="InterPro" id="IPR039000">
    <property type="entry name" value="DinG_proteobact"/>
</dbReference>
<dbReference type="EMBL" id="JMQN01000047">
    <property type="protein sequence ID" value="KEA62812.1"/>
    <property type="molecule type" value="Genomic_DNA"/>
</dbReference>
<dbReference type="GO" id="GO:0016887">
    <property type="term" value="F:ATP hydrolysis activity"/>
    <property type="evidence" value="ECO:0007669"/>
    <property type="project" value="RHEA"/>
</dbReference>
<comment type="similarity">
    <text evidence="6">Belongs to the helicase family. DinG subfamily. Type 1 sub-subfamily.</text>
</comment>
<evidence type="ECO:0000259" key="7">
    <source>
        <dbReference type="PROSITE" id="PS51193"/>
    </source>
</evidence>
<keyword evidence="3 6" id="KW-0378">Hydrolase</keyword>
<keyword evidence="4 6" id="KW-0067">ATP-binding</keyword>
<dbReference type="PANTHER" id="PTHR11472:SF59">
    <property type="entry name" value="ATP-DEPENDENT DNA HELICASE DING"/>
    <property type="match status" value="1"/>
</dbReference>
<feature type="binding site" evidence="6">
    <location>
        <position position="214"/>
    </location>
    <ligand>
        <name>[4Fe-4S] cluster</name>
        <dbReference type="ChEBI" id="CHEBI:49883"/>
    </ligand>
</feature>
<proteinExistence type="inferred from homology"/>
<dbReference type="Proteomes" id="UP000028252">
    <property type="component" value="Unassembled WGS sequence"/>
</dbReference>
<dbReference type="GO" id="GO:0005524">
    <property type="term" value="F:ATP binding"/>
    <property type="evidence" value="ECO:0007669"/>
    <property type="project" value="UniProtKB-UniRule"/>
</dbReference>
<comment type="catalytic activity">
    <reaction evidence="6">
        <text>ATP + H2O = ADP + phosphate + H(+)</text>
        <dbReference type="Rhea" id="RHEA:13065"/>
        <dbReference type="ChEBI" id="CHEBI:15377"/>
        <dbReference type="ChEBI" id="CHEBI:15378"/>
        <dbReference type="ChEBI" id="CHEBI:30616"/>
        <dbReference type="ChEBI" id="CHEBI:43474"/>
        <dbReference type="ChEBI" id="CHEBI:456216"/>
        <dbReference type="EC" id="5.6.2.3"/>
    </reaction>
</comment>
<keyword evidence="6" id="KW-0411">Iron-sulfur</keyword>
<dbReference type="InterPro" id="IPR027417">
    <property type="entry name" value="P-loop_NTPase"/>
</dbReference>
<evidence type="ECO:0000256" key="3">
    <source>
        <dbReference type="ARBA" id="ARBA00022801"/>
    </source>
</evidence>
<dbReference type="SMART" id="SM00491">
    <property type="entry name" value="HELICc2"/>
    <property type="match status" value="1"/>
</dbReference>
<protein>
    <recommendedName>
        <fullName evidence="6">ATP-dependent DNA helicase DinG</fullName>
        <ecNumber evidence="6">5.6.2.3</ecNumber>
    </recommendedName>
    <alternativeName>
        <fullName evidence="6">DNA 5'-3' helicase DinG</fullName>
    </alternativeName>
</protein>
<dbReference type="GO" id="GO:0003677">
    <property type="term" value="F:DNA binding"/>
    <property type="evidence" value="ECO:0007669"/>
    <property type="project" value="UniProtKB-UniRule"/>
</dbReference>
<dbReference type="OrthoDB" id="9805194at2"/>
<keyword evidence="6 8" id="KW-0347">Helicase</keyword>
<keyword evidence="9" id="KW-1185">Reference proteome</keyword>
<dbReference type="GO" id="GO:0046872">
    <property type="term" value="F:metal ion binding"/>
    <property type="evidence" value="ECO:0007669"/>
    <property type="project" value="UniProtKB-KW"/>
</dbReference>
<accession>A0A081FWA7</accession>
<dbReference type="eggNOG" id="COG1199">
    <property type="taxonomic scope" value="Bacteria"/>
</dbReference>
<dbReference type="PANTHER" id="PTHR11472">
    <property type="entry name" value="DNA REPAIR DEAD HELICASE RAD3/XP-D SUBFAMILY MEMBER"/>
    <property type="match status" value="1"/>
</dbReference>
<dbReference type="GO" id="GO:0006281">
    <property type="term" value="P:DNA repair"/>
    <property type="evidence" value="ECO:0007669"/>
    <property type="project" value="TreeGrafter"/>
</dbReference>
<evidence type="ECO:0000256" key="6">
    <source>
        <dbReference type="HAMAP-Rule" id="MF_02205"/>
    </source>
</evidence>
<feature type="binding site" evidence="6">
    <location>
        <position position="129"/>
    </location>
    <ligand>
        <name>[4Fe-4S] cluster</name>
        <dbReference type="ChEBI" id="CHEBI:49883"/>
    </ligand>
</feature>
<dbReference type="InterPro" id="IPR014013">
    <property type="entry name" value="Helic_SF1/SF2_ATP-bd_DinG/Rad3"/>
</dbReference>
<organism evidence="8 9">
    <name type="scientific">Marinobacterium lacunae</name>
    <dbReference type="NCBI Taxonomy" id="1232683"/>
    <lineage>
        <taxon>Bacteria</taxon>
        <taxon>Pseudomonadati</taxon>
        <taxon>Pseudomonadota</taxon>
        <taxon>Gammaproteobacteria</taxon>
        <taxon>Oceanospirillales</taxon>
        <taxon>Oceanospirillaceae</taxon>
        <taxon>Marinobacterium</taxon>
    </lineage>
</organism>
<gene>
    <name evidence="6" type="primary">dinG</name>
    <name evidence="8" type="ORF">ADIMK_3284</name>
</gene>
<keyword evidence="5 6" id="KW-0238">DNA-binding</keyword>
<dbReference type="PATRIC" id="fig|1232683.4.peg.3234"/>
<feature type="domain" description="Helicase ATP-binding" evidence="7">
    <location>
        <begin position="15"/>
        <end position="326"/>
    </location>
</feature>
<keyword evidence="2 6" id="KW-0547">Nucleotide-binding</keyword>
<dbReference type="GO" id="GO:0009432">
    <property type="term" value="P:SOS response"/>
    <property type="evidence" value="ECO:0007669"/>
    <property type="project" value="TreeGrafter"/>
</dbReference>
<dbReference type="STRING" id="1232683.ADIMK_3284"/>
<dbReference type="InterPro" id="IPR045028">
    <property type="entry name" value="DinG/Rad3-like"/>
</dbReference>
<keyword evidence="6" id="KW-0413">Isomerase</keyword>
<comment type="function">
    <text evidence="6">DNA-dependent ATPase and 5'-3' DNA helicase. Unwinds D-loops, R-loops, forked DNA and G-quadruplex DNA.</text>
</comment>
<keyword evidence="6" id="KW-0408">Iron</keyword>
<comment type="cofactor">
    <cofactor evidence="6">
        <name>[4Fe-4S] cluster</name>
        <dbReference type="ChEBI" id="CHEBI:49883"/>
    </cofactor>
    <text evidence="6">Binds 1 [4Fe-4S] cluster.</text>
</comment>
<keyword evidence="1 6" id="KW-0004">4Fe-4S</keyword>
<evidence type="ECO:0000256" key="1">
    <source>
        <dbReference type="ARBA" id="ARBA00022485"/>
    </source>
</evidence>
<dbReference type="AlphaFoldDB" id="A0A081FWA7"/>
<feature type="binding site" evidence="6">
    <location>
        <position position="208"/>
    </location>
    <ligand>
        <name>[4Fe-4S] cluster</name>
        <dbReference type="ChEBI" id="CHEBI:49883"/>
    </ligand>
</feature>
<dbReference type="RefSeq" id="WP_036190445.1">
    <property type="nucleotide sequence ID" value="NZ_JMQN01000047.1"/>
</dbReference>
<dbReference type="GO" id="GO:0033677">
    <property type="term" value="F:DNA/RNA helicase activity"/>
    <property type="evidence" value="ECO:0007669"/>
    <property type="project" value="TreeGrafter"/>
</dbReference>